<organism evidence="1 2">
    <name type="scientific">Georgfuchsia toluolica</name>
    <dbReference type="NCBI Taxonomy" id="424218"/>
    <lineage>
        <taxon>Bacteria</taxon>
        <taxon>Pseudomonadati</taxon>
        <taxon>Pseudomonadota</taxon>
        <taxon>Betaproteobacteria</taxon>
        <taxon>Nitrosomonadales</taxon>
        <taxon>Sterolibacteriaceae</taxon>
        <taxon>Georgfuchsia</taxon>
    </lineage>
</organism>
<evidence type="ECO:0000313" key="2">
    <source>
        <dbReference type="Proteomes" id="UP000742786"/>
    </source>
</evidence>
<accession>A0A916NIB6</accession>
<dbReference type="RefSeq" id="WP_220636196.1">
    <property type="nucleotide sequence ID" value="NZ_CAJQUM010000001.1"/>
</dbReference>
<name>A0A916NIB6_9PROT</name>
<keyword evidence="2" id="KW-1185">Reference proteome</keyword>
<comment type="caution">
    <text evidence="1">The sequence shown here is derived from an EMBL/GenBank/DDBJ whole genome shotgun (WGS) entry which is preliminary data.</text>
</comment>
<dbReference type="AlphaFoldDB" id="A0A916NIB6"/>
<reference evidence="1" key="1">
    <citation type="submission" date="2021-04" db="EMBL/GenBank/DDBJ databases">
        <authorList>
            <person name="Hornung B."/>
        </authorList>
    </citation>
    <scope>NUCLEOTIDE SEQUENCE</scope>
    <source>
        <strain evidence="1">G5G6</strain>
    </source>
</reference>
<gene>
    <name evidence="1" type="ORF">GTOL_12219</name>
</gene>
<protein>
    <submittedName>
        <fullName evidence="1">Uncharacterized protein</fullName>
    </submittedName>
</protein>
<evidence type="ECO:0000313" key="1">
    <source>
        <dbReference type="EMBL" id="CAG4884336.1"/>
    </source>
</evidence>
<dbReference type="EMBL" id="CAJQUM010000001">
    <property type="protein sequence ID" value="CAG4884336.1"/>
    <property type="molecule type" value="Genomic_DNA"/>
</dbReference>
<proteinExistence type="predicted"/>
<sequence length="127" mass="13772">MLESTEITKPELLAMTVIGSAYMLNGMVFRVCAGSAAAVKVAAVKALNRMRIKVVSITKDAGQDVILAVSNEHMVEVRVKTLNPQSVRMCISAHQDDDQNDVQTAAEIIACTERLLAHPESSYAITR</sequence>
<dbReference type="Proteomes" id="UP000742786">
    <property type="component" value="Unassembled WGS sequence"/>
</dbReference>